<dbReference type="Pfam" id="PF00361">
    <property type="entry name" value="Proton_antipo_M"/>
    <property type="match status" value="1"/>
</dbReference>
<evidence type="ECO:0000256" key="2">
    <source>
        <dbReference type="ARBA" id="ARBA00022692"/>
    </source>
</evidence>
<dbReference type="EC" id="7.1.1.-" evidence="5"/>
<dbReference type="InterPro" id="IPR010096">
    <property type="entry name" value="NADH-Q_OxRdtase_suN/2"/>
</dbReference>
<keyword evidence="5" id="KW-0520">NAD</keyword>
<dbReference type="HAMAP" id="MF_00445">
    <property type="entry name" value="NDH1_NuoN_1"/>
    <property type="match status" value="1"/>
</dbReference>
<dbReference type="InterPro" id="IPR001750">
    <property type="entry name" value="ND/Mrp_TM"/>
</dbReference>
<gene>
    <name evidence="5 8" type="primary">nuoN</name>
    <name evidence="8" type="ORF">ACFO5K_05250</name>
</gene>
<evidence type="ECO:0000256" key="1">
    <source>
        <dbReference type="ARBA" id="ARBA00004127"/>
    </source>
</evidence>
<comment type="subunit">
    <text evidence="5">NDH-1 is composed of 14 different subunits. Subunits NuoA, H, J, K, L, M, N constitute the membrane sector of the complex.</text>
</comment>
<feature type="transmembrane region" description="Helical" evidence="5">
    <location>
        <begin position="503"/>
        <end position="524"/>
    </location>
</feature>
<comment type="catalytic activity">
    <reaction evidence="5">
        <text>a quinone + NADH + 5 H(+)(in) = a quinol + NAD(+) + 4 H(+)(out)</text>
        <dbReference type="Rhea" id="RHEA:57888"/>
        <dbReference type="ChEBI" id="CHEBI:15378"/>
        <dbReference type="ChEBI" id="CHEBI:24646"/>
        <dbReference type="ChEBI" id="CHEBI:57540"/>
        <dbReference type="ChEBI" id="CHEBI:57945"/>
        <dbReference type="ChEBI" id="CHEBI:132124"/>
    </reaction>
</comment>
<evidence type="ECO:0000256" key="6">
    <source>
        <dbReference type="RuleBase" id="RU000320"/>
    </source>
</evidence>
<dbReference type="PANTHER" id="PTHR22773">
    <property type="entry name" value="NADH DEHYDROGENASE"/>
    <property type="match status" value="1"/>
</dbReference>
<keyword evidence="5" id="KW-1003">Cell membrane</keyword>
<evidence type="ECO:0000259" key="7">
    <source>
        <dbReference type="Pfam" id="PF00361"/>
    </source>
</evidence>
<feature type="transmembrane region" description="Helical" evidence="5">
    <location>
        <begin position="426"/>
        <end position="447"/>
    </location>
</feature>
<dbReference type="NCBIfam" id="NF004441">
    <property type="entry name" value="PRK05777.1-4"/>
    <property type="match status" value="1"/>
</dbReference>
<evidence type="ECO:0000256" key="3">
    <source>
        <dbReference type="ARBA" id="ARBA00022989"/>
    </source>
</evidence>
<keyword evidence="5" id="KW-0874">Quinone</keyword>
<keyword evidence="3 5" id="KW-1133">Transmembrane helix</keyword>
<keyword evidence="4 5" id="KW-0472">Membrane</keyword>
<dbReference type="Proteomes" id="UP001595844">
    <property type="component" value="Unassembled WGS sequence"/>
</dbReference>
<feature type="transmembrane region" description="Helical" evidence="5">
    <location>
        <begin position="24"/>
        <end position="45"/>
    </location>
</feature>
<comment type="similarity">
    <text evidence="5">Belongs to the complex I subunit 2 family.</text>
</comment>
<comment type="function">
    <text evidence="5">NDH-1 shuttles electrons from NADH, via FMN and iron-sulfur (Fe-S) centers, to quinones in the respiratory chain. The immediate electron acceptor for the enzyme in this species is believed to be a menaquinone. Couples the redox reaction to proton translocation (for every two electrons transferred, four hydrogen ions are translocated across the cytoplasmic membrane), and thus conserves the redox energy in a proton gradient.</text>
</comment>
<feature type="transmembrane region" description="Helical" evidence="5">
    <location>
        <begin position="331"/>
        <end position="350"/>
    </location>
</feature>
<evidence type="ECO:0000256" key="4">
    <source>
        <dbReference type="ARBA" id="ARBA00023136"/>
    </source>
</evidence>
<organism evidence="8 9">
    <name type="scientific">Nocardia halotolerans</name>
    <dbReference type="NCBI Taxonomy" id="1755878"/>
    <lineage>
        <taxon>Bacteria</taxon>
        <taxon>Bacillati</taxon>
        <taxon>Actinomycetota</taxon>
        <taxon>Actinomycetes</taxon>
        <taxon>Mycobacteriales</taxon>
        <taxon>Nocardiaceae</taxon>
        <taxon>Nocardia</taxon>
    </lineage>
</organism>
<evidence type="ECO:0000313" key="8">
    <source>
        <dbReference type="EMBL" id="MFC4373500.1"/>
    </source>
</evidence>
<feature type="transmembrane region" description="Helical" evidence="5">
    <location>
        <begin position="164"/>
        <end position="181"/>
    </location>
</feature>
<accession>A0ABV8VC43</accession>
<proteinExistence type="inferred from homology"/>
<feature type="transmembrane region" description="Helical" evidence="5">
    <location>
        <begin position="298"/>
        <end position="319"/>
    </location>
</feature>
<feature type="transmembrane region" description="Helical" evidence="5">
    <location>
        <begin position="467"/>
        <end position="491"/>
    </location>
</feature>
<comment type="subcellular location">
    <subcellularLocation>
        <location evidence="5">Cell membrane</location>
        <topology evidence="5">Multi-pass membrane protein</topology>
    </subcellularLocation>
    <subcellularLocation>
        <location evidence="1">Endomembrane system</location>
        <topology evidence="1">Multi-pass membrane protein</topology>
    </subcellularLocation>
    <subcellularLocation>
        <location evidence="6">Membrane</location>
        <topology evidence="6">Multi-pass membrane protein</topology>
    </subcellularLocation>
</comment>
<keyword evidence="5" id="KW-0813">Transport</keyword>
<keyword evidence="9" id="KW-1185">Reference proteome</keyword>
<feature type="transmembrane region" description="Helical" evidence="5">
    <location>
        <begin position="381"/>
        <end position="405"/>
    </location>
</feature>
<feature type="transmembrane region" description="Helical" evidence="5">
    <location>
        <begin position="57"/>
        <end position="85"/>
    </location>
</feature>
<reference evidence="9" key="1">
    <citation type="journal article" date="2019" name="Int. J. Syst. Evol. Microbiol.">
        <title>The Global Catalogue of Microorganisms (GCM) 10K type strain sequencing project: providing services to taxonomists for standard genome sequencing and annotation.</title>
        <authorList>
            <consortium name="The Broad Institute Genomics Platform"/>
            <consortium name="The Broad Institute Genome Sequencing Center for Infectious Disease"/>
            <person name="Wu L."/>
            <person name="Ma J."/>
        </authorList>
    </citation>
    <scope>NUCLEOTIDE SEQUENCE [LARGE SCALE GENOMIC DNA]</scope>
    <source>
        <strain evidence="9">IBRC-M 10490</strain>
    </source>
</reference>
<feature type="transmembrane region" description="Helical" evidence="5">
    <location>
        <begin position="91"/>
        <end position="109"/>
    </location>
</feature>
<keyword evidence="5" id="KW-1278">Translocase</keyword>
<evidence type="ECO:0000256" key="5">
    <source>
        <dbReference type="HAMAP-Rule" id="MF_00445"/>
    </source>
</evidence>
<protein>
    <recommendedName>
        <fullName evidence="5">NADH-quinone oxidoreductase subunit N</fullName>
        <ecNumber evidence="5">7.1.1.-</ecNumber>
    </recommendedName>
    <alternativeName>
        <fullName evidence="5">NADH dehydrogenase I subunit N</fullName>
    </alternativeName>
    <alternativeName>
        <fullName evidence="5">NDH-1 subunit N</fullName>
    </alternativeName>
</protein>
<name>A0ABV8VC43_9NOCA</name>
<evidence type="ECO:0000313" key="9">
    <source>
        <dbReference type="Proteomes" id="UP001595844"/>
    </source>
</evidence>
<dbReference type="EMBL" id="JBHSDL010000005">
    <property type="protein sequence ID" value="MFC4373500.1"/>
    <property type="molecule type" value="Genomic_DNA"/>
</dbReference>
<feature type="domain" description="NADH:quinone oxidoreductase/Mrp antiporter transmembrane" evidence="7">
    <location>
        <begin position="181"/>
        <end position="477"/>
    </location>
</feature>
<sequence>MRTDSVTINELAAPVTAPSIEYHLLAPMLIVFGVGVIGVLVEAFLPRTFRYPTHLVLGIGGVLAALVAVVLLAGTEATAVAGAVAVDGVTLFLQGSILVVALLGLLLIAERGAVPRVRSGPGTWSRAAAVLDRGVDAFTPQASAVPGSADELAAVRAGVSTTEVFPLTLLAVGGLLLFPASNDLLTMFVALEVLSLPLYLLCGLARRRRLLSQEASLKYFLLGAFSSAFFLYGVALLYGQTGTVSLPGIGAALAEQPENATLALLGIGLLAVGLLFKIGAVPFQAWVPDVYQGAPTPITAFMAAATKIAAVGATMRVLMVGTGALSDDWRPVLAAVAVATMVVGAILAITQTDVKRMLAYSSIAHAGFVLVGLTATDSAGIAAVLFYLLAYGLGTVGAFAVVTLVRDSSGDEATALSQWAGLGRRSPWLASVFALLLLSFAGIPLTGGFVSKFAVFAAAAGAGYTSLVVVGVVCSAIAAFFYLRVIVLMFFTDPPVEAPVTTAPFATTLVIAFTTGATVLLGVFPQPILDLAERAAEFIR</sequence>
<feature type="transmembrane region" description="Helical" evidence="5">
    <location>
        <begin position="217"/>
        <end position="240"/>
    </location>
</feature>
<feature type="transmembrane region" description="Helical" evidence="5">
    <location>
        <begin position="187"/>
        <end position="205"/>
    </location>
</feature>
<comment type="caution">
    <text evidence="8">The sequence shown here is derived from an EMBL/GenBank/DDBJ whole genome shotgun (WGS) entry which is preliminary data.</text>
</comment>
<dbReference type="RefSeq" id="WP_378556504.1">
    <property type="nucleotide sequence ID" value="NZ_JBHSDL010000005.1"/>
</dbReference>
<dbReference type="NCBIfam" id="TIGR01770">
    <property type="entry name" value="NDH_I_N"/>
    <property type="match status" value="1"/>
</dbReference>
<feature type="transmembrane region" description="Helical" evidence="5">
    <location>
        <begin position="260"/>
        <end position="286"/>
    </location>
</feature>
<keyword evidence="2 5" id="KW-0812">Transmembrane</keyword>